<evidence type="ECO:0008006" key="3">
    <source>
        <dbReference type="Google" id="ProtNLM"/>
    </source>
</evidence>
<dbReference type="EMBL" id="AFHQ01000030">
    <property type="protein sequence ID" value="EGK60114.1"/>
    <property type="molecule type" value="Genomic_DNA"/>
</dbReference>
<gene>
    <name evidence="1" type="ORF">HMPREF9081_1127</name>
</gene>
<protein>
    <recommendedName>
        <fullName evidence="3">DUF1292 domain-containing protein</fullName>
    </recommendedName>
</protein>
<name>F5RLJ1_9FIRM</name>
<dbReference type="AlphaFoldDB" id="F5RLJ1"/>
<evidence type="ECO:0000313" key="1">
    <source>
        <dbReference type="EMBL" id="EGK60114.1"/>
    </source>
</evidence>
<keyword evidence="2" id="KW-1185">Reference proteome</keyword>
<dbReference type="STRING" id="888060.HMPREF9081_1127"/>
<comment type="caution">
    <text evidence="1">The sequence shown here is derived from an EMBL/GenBank/DDBJ whole genome shotgun (WGS) entry which is preliminary data.</text>
</comment>
<organism evidence="1 2">
    <name type="scientific">Centipeda periodontii DSM 2778</name>
    <dbReference type="NCBI Taxonomy" id="888060"/>
    <lineage>
        <taxon>Bacteria</taxon>
        <taxon>Bacillati</taxon>
        <taxon>Bacillota</taxon>
        <taxon>Negativicutes</taxon>
        <taxon>Selenomonadales</taxon>
        <taxon>Selenomonadaceae</taxon>
        <taxon>Centipeda</taxon>
    </lineage>
</organism>
<accession>F5RLJ1</accession>
<dbReference type="Proteomes" id="UP000004067">
    <property type="component" value="Unassembled WGS sequence"/>
</dbReference>
<dbReference type="eggNOG" id="ENOG5032U8H">
    <property type="taxonomic scope" value="Bacteria"/>
</dbReference>
<proteinExistence type="predicted"/>
<dbReference type="HOGENOM" id="CLU_146610_4_0_9"/>
<dbReference type="InterPro" id="IPR009711">
    <property type="entry name" value="UPF0473"/>
</dbReference>
<dbReference type="Pfam" id="PF06949">
    <property type="entry name" value="DUF1292"/>
    <property type="match status" value="1"/>
</dbReference>
<sequence length="111" mass="12737">MCADMQQRSTKMAEHEELHDEDVIVVMTNEDGDELYYREEMIIPIGEDRFAVLVALNVSSEEDLENAEEGDEATIAKIVTDEDGEDIYTDPTDEEFDAVRRAYELLEDEEV</sequence>
<reference evidence="1 2" key="1">
    <citation type="submission" date="2011-04" db="EMBL/GenBank/DDBJ databases">
        <authorList>
            <person name="Muzny D."/>
            <person name="Qin X."/>
            <person name="Deng J."/>
            <person name="Jiang H."/>
            <person name="Liu Y."/>
            <person name="Qu J."/>
            <person name="Song X.-Z."/>
            <person name="Zhang L."/>
            <person name="Thornton R."/>
            <person name="Coyle M."/>
            <person name="Francisco L."/>
            <person name="Jackson L."/>
            <person name="Javaid M."/>
            <person name="Korchina V."/>
            <person name="Kovar C."/>
            <person name="Mata R."/>
            <person name="Mathew T."/>
            <person name="Ngo R."/>
            <person name="Nguyen L."/>
            <person name="Nguyen N."/>
            <person name="Okwuonu G."/>
            <person name="Ongeri F."/>
            <person name="Pham C."/>
            <person name="Simmons D."/>
            <person name="Wilczek-Boney K."/>
            <person name="Hale W."/>
            <person name="Jakkamsetti A."/>
            <person name="Pham P."/>
            <person name="Ruth R."/>
            <person name="San Lucas F."/>
            <person name="Warren J."/>
            <person name="Zhang J."/>
            <person name="Zhao Z."/>
            <person name="Zhou C."/>
            <person name="Zhu D."/>
            <person name="Lee S."/>
            <person name="Bess C."/>
            <person name="Blankenburg K."/>
            <person name="Forbes L."/>
            <person name="Fu Q."/>
            <person name="Gubbala S."/>
            <person name="Hirani K."/>
            <person name="Jayaseelan J.C."/>
            <person name="Lara F."/>
            <person name="Munidasa M."/>
            <person name="Palculict T."/>
            <person name="Patil S."/>
            <person name="Pu L.-L."/>
            <person name="Saada N."/>
            <person name="Tang L."/>
            <person name="Weissenberger G."/>
            <person name="Zhu Y."/>
            <person name="Hemphill L."/>
            <person name="Shang Y."/>
            <person name="Youmans B."/>
            <person name="Ayvaz T."/>
            <person name="Ross M."/>
            <person name="Santibanez J."/>
            <person name="Aqrawi P."/>
            <person name="Gross S."/>
            <person name="Joshi V."/>
            <person name="Fowler G."/>
            <person name="Nazareth L."/>
            <person name="Reid J."/>
            <person name="Worley K."/>
            <person name="Petrosino J."/>
            <person name="Highlander S."/>
            <person name="Gibbs R."/>
        </authorList>
    </citation>
    <scope>NUCLEOTIDE SEQUENCE [LARGE SCALE GENOMIC DNA]</scope>
    <source>
        <strain evidence="1 2">DSM 2778</strain>
    </source>
</reference>
<evidence type="ECO:0000313" key="2">
    <source>
        <dbReference type="Proteomes" id="UP000004067"/>
    </source>
</evidence>